<reference evidence="1" key="1">
    <citation type="submission" date="2018-06" db="EMBL/GenBank/DDBJ databases">
        <authorList>
            <consortium name="Pathogen Informatics"/>
            <person name="Doyle S."/>
        </authorList>
    </citation>
    <scope>NUCLEOTIDE SEQUENCE</scope>
    <source>
        <strain evidence="1">NCTC13307</strain>
    </source>
</reference>
<gene>
    <name evidence="1" type="ORF">NCTC13307_01111</name>
</gene>
<name>A0A381I7E0_CLODI</name>
<evidence type="ECO:0000313" key="1">
    <source>
        <dbReference type="EMBL" id="SUY22265.1"/>
    </source>
</evidence>
<dbReference type="AlphaFoldDB" id="A0A381I7E0"/>
<sequence length="53" mass="6008">MVLANVEQVIKLAEKILNKKKCSVNKAIDIAIKILSRYEYEGMLRNESTNAVN</sequence>
<proteinExistence type="predicted"/>
<evidence type="ECO:0008006" key="2">
    <source>
        <dbReference type="Google" id="ProtNLM"/>
    </source>
</evidence>
<dbReference type="RefSeq" id="WP_021362052.1">
    <property type="nucleotide sequence ID" value="NZ_BIVA01000037.1"/>
</dbReference>
<organism evidence="1">
    <name type="scientific">Clostridioides difficile</name>
    <name type="common">Peptoclostridium difficile</name>
    <dbReference type="NCBI Taxonomy" id="1496"/>
    <lineage>
        <taxon>Bacteria</taxon>
        <taxon>Bacillati</taxon>
        <taxon>Bacillota</taxon>
        <taxon>Clostridia</taxon>
        <taxon>Peptostreptococcales</taxon>
        <taxon>Peptostreptococcaceae</taxon>
        <taxon>Clostridioides</taxon>
    </lineage>
</organism>
<protein>
    <recommendedName>
        <fullName evidence="2">Phage protein</fullName>
    </recommendedName>
</protein>
<accession>A0A381I7E0</accession>
<dbReference type="EMBL" id="UFWD01000001">
    <property type="protein sequence ID" value="SUY22265.1"/>
    <property type="molecule type" value="Genomic_DNA"/>
</dbReference>